<keyword evidence="1 3" id="KW-0863">Zinc-finger</keyword>
<keyword evidence="2" id="KW-0862">Zinc</keyword>
<comment type="caution">
    <text evidence="7">The sequence shown here is derived from an EMBL/GenBank/DDBJ whole genome shotgun (WGS) entry which is preliminary data.</text>
</comment>
<dbReference type="InterPro" id="IPR013083">
    <property type="entry name" value="Znf_RING/FYVE/PHD"/>
</dbReference>
<dbReference type="Proteomes" id="UP000682733">
    <property type="component" value="Unassembled WGS sequence"/>
</dbReference>
<dbReference type="SMART" id="SM00184">
    <property type="entry name" value="RING"/>
    <property type="match status" value="1"/>
</dbReference>
<name>A0A814JA63_9BILA</name>
<dbReference type="EMBL" id="CAJOBA010000407">
    <property type="protein sequence ID" value="CAF3529774.1"/>
    <property type="molecule type" value="Genomic_DNA"/>
</dbReference>
<dbReference type="InterPro" id="IPR001841">
    <property type="entry name" value="Znf_RING"/>
</dbReference>
<dbReference type="InterPro" id="IPR002035">
    <property type="entry name" value="VWF_A"/>
</dbReference>
<evidence type="ECO:0000256" key="2">
    <source>
        <dbReference type="ARBA" id="ARBA00022833"/>
    </source>
</evidence>
<dbReference type="PROSITE" id="PS50234">
    <property type="entry name" value="VWFA"/>
    <property type="match status" value="1"/>
</dbReference>
<evidence type="ECO:0000313" key="10">
    <source>
        <dbReference type="Proteomes" id="UP000663829"/>
    </source>
</evidence>
<dbReference type="Gene3D" id="3.40.50.410">
    <property type="entry name" value="von Willebrand factor, type A domain"/>
    <property type="match status" value="1"/>
</dbReference>
<dbReference type="InterPro" id="IPR051266">
    <property type="entry name" value="CLCR"/>
</dbReference>
<dbReference type="EMBL" id="CAJNOK010000407">
    <property type="protein sequence ID" value="CAF0751057.1"/>
    <property type="molecule type" value="Genomic_DNA"/>
</dbReference>
<feature type="domain" description="VWFA" evidence="5">
    <location>
        <begin position="195"/>
        <end position="375"/>
    </location>
</feature>
<evidence type="ECO:0000256" key="3">
    <source>
        <dbReference type="PROSITE-ProRule" id="PRU00175"/>
    </source>
</evidence>
<keyword evidence="1 3" id="KW-0479">Metal-binding</keyword>
<dbReference type="Proteomes" id="UP000663829">
    <property type="component" value="Unassembled WGS sequence"/>
</dbReference>
<dbReference type="PANTHER" id="PTHR10579">
    <property type="entry name" value="CALCIUM-ACTIVATED CHLORIDE CHANNEL REGULATOR"/>
    <property type="match status" value="1"/>
</dbReference>
<dbReference type="AlphaFoldDB" id="A0A814JA63"/>
<dbReference type="EMBL" id="CAJNOQ010003898">
    <property type="protein sequence ID" value="CAF1034748.1"/>
    <property type="molecule type" value="Genomic_DNA"/>
</dbReference>
<evidence type="ECO:0000256" key="1">
    <source>
        <dbReference type="ARBA" id="ARBA00022771"/>
    </source>
</evidence>
<dbReference type="PROSITE" id="PS50089">
    <property type="entry name" value="ZF_RING_2"/>
    <property type="match status" value="1"/>
</dbReference>
<evidence type="ECO:0000313" key="8">
    <source>
        <dbReference type="EMBL" id="CAF3529774.1"/>
    </source>
</evidence>
<feature type="domain" description="RING-type" evidence="4">
    <location>
        <begin position="33"/>
        <end position="75"/>
    </location>
</feature>
<organism evidence="7 10">
    <name type="scientific">Didymodactylos carnosus</name>
    <dbReference type="NCBI Taxonomy" id="1234261"/>
    <lineage>
        <taxon>Eukaryota</taxon>
        <taxon>Metazoa</taxon>
        <taxon>Spiralia</taxon>
        <taxon>Gnathifera</taxon>
        <taxon>Rotifera</taxon>
        <taxon>Eurotatoria</taxon>
        <taxon>Bdelloidea</taxon>
        <taxon>Philodinida</taxon>
        <taxon>Philodinidae</taxon>
        <taxon>Didymodactylos</taxon>
    </lineage>
</organism>
<evidence type="ECO:0000259" key="4">
    <source>
        <dbReference type="PROSITE" id="PS50089"/>
    </source>
</evidence>
<protein>
    <submittedName>
        <fullName evidence="7">Uncharacterized protein</fullName>
    </submittedName>
</protein>
<dbReference type="EMBL" id="CAJOBC010003898">
    <property type="protein sequence ID" value="CAF3805413.1"/>
    <property type="molecule type" value="Genomic_DNA"/>
</dbReference>
<dbReference type="Proteomes" id="UP000677228">
    <property type="component" value="Unassembled WGS sequence"/>
</dbReference>
<evidence type="ECO:0000313" key="7">
    <source>
        <dbReference type="EMBL" id="CAF1034748.1"/>
    </source>
</evidence>
<dbReference type="Pfam" id="PF25524">
    <property type="entry name" value="RSLD_CPSF6"/>
    <property type="match status" value="1"/>
</dbReference>
<dbReference type="SMART" id="SM00327">
    <property type="entry name" value="VWA"/>
    <property type="match status" value="1"/>
</dbReference>
<dbReference type="SUPFAM" id="SSF57850">
    <property type="entry name" value="RING/U-box"/>
    <property type="match status" value="1"/>
</dbReference>
<sequence length="605" mass="68176">MASQEMDSQKMDCQEMDSQETASQITVSADDICSICLNSMMKGEALFISACNHHFHFDCIANSVKAHNTECPLCRVPLVSLRNVVAPQPPTPYQIPLQVQQRAPLERMLTMTSQVLDIPAEDVVNEAELYRIFNTNSHRNNSRMSDAPSNVKFIEAKTTLEVGGVRWNQERNLYAMVSLKAPILIDENNVRVPLDLLLIVDRSNSMYGDKMKLLKRTLSYIVTQMKSNDRLSIVSFNGTADVISGLKMMNDVGKQRIENQIQNDEKLMASGSTDISNALKLGIELLNKRQTKNPLTSILLLTDGQDSVPLSSYTEIMSRLPPGTTCHTFGYGRDHKANILSTIAETSSGTFTHIDELNTIGNSYAHVLGGLFSCIAQNIEIKIELEKNYRITKIHSALSHSTVPNQTVTVKLNDLNADEKRDLVFEIHVPTVNEEEHLSDQIGHVALRYIDPASKQMALIENIPITLIRLNITDESILFSVNYDLDVQRNRVLTTKALKEAIWYAERGNMEQACKITRDVIDHIKLSMSSQNILCQELIEDLNNSIQKFQNDQQQFAAHMTTMSRNHSDQRSTYNSPHFVSSRTYVTPMQQQQINSYQSYSTSIL</sequence>
<evidence type="ECO:0000313" key="6">
    <source>
        <dbReference type="EMBL" id="CAF0751057.1"/>
    </source>
</evidence>
<evidence type="ECO:0000259" key="5">
    <source>
        <dbReference type="PROSITE" id="PS50234"/>
    </source>
</evidence>
<accession>A0A814JA63</accession>
<dbReference type="CDD" id="cd16448">
    <property type="entry name" value="RING-H2"/>
    <property type="match status" value="1"/>
</dbReference>
<dbReference type="OrthoDB" id="687730at2759"/>
<dbReference type="InterPro" id="IPR036465">
    <property type="entry name" value="vWFA_dom_sf"/>
</dbReference>
<evidence type="ECO:0000313" key="9">
    <source>
        <dbReference type="EMBL" id="CAF3805413.1"/>
    </source>
</evidence>
<keyword evidence="10" id="KW-1185">Reference proteome</keyword>
<dbReference type="Pfam" id="PF00092">
    <property type="entry name" value="VWA"/>
    <property type="match status" value="1"/>
</dbReference>
<dbReference type="SUPFAM" id="SSF53300">
    <property type="entry name" value="vWA-like"/>
    <property type="match status" value="1"/>
</dbReference>
<dbReference type="GO" id="GO:0008270">
    <property type="term" value="F:zinc ion binding"/>
    <property type="evidence" value="ECO:0007669"/>
    <property type="project" value="UniProtKB-KW"/>
</dbReference>
<proteinExistence type="predicted"/>
<gene>
    <name evidence="7" type="ORF">GPM918_LOCUS15466</name>
    <name evidence="6" type="ORF">OVA965_LOCUS2014</name>
    <name evidence="9" type="ORF">SRO942_LOCUS15466</name>
    <name evidence="8" type="ORF">TMI583_LOCUS2014</name>
</gene>
<reference evidence="7" key="1">
    <citation type="submission" date="2021-02" db="EMBL/GenBank/DDBJ databases">
        <authorList>
            <person name="Nowell W R."/>
        </authorList>
    </citation>
    <scope>NUCLEOTIDE SEQUENCE</scope>
</reference>
<dbReference type="Gene3D" id="3.30.40.10">
    <property type="entry name" value="Zinc/RING finger domain, C3HC4 (zinc finger)"/>
    <property type="match status" value="1"/>
</dbReference>
<dbReference type="Pfam" id="PF13639">
    <property type="entry name" value="zf-RING_2"/>
    <property type="match status" value="1"/>
</dbReference>
<dbReference type="PANTHER" id="PTHR10579:SF43">
    <property type="entry name" value="ZINC FINGER (C3HC4-TYPE RING FINGER) FAMILY PROTEIN"/>
    <property type="match status" value="1"/>
</dbReference>
<dbReference type="Proteomes" id="UP000681722">
    <property type="component" value="Unassembled WGS sequence"/>
</dbReference>
<dbReference type="InterPro" id="IPR057951">
    <property type="entry name" value="CPSF6/7_RSLD_N"/>
</dbReference>